<reference evidence="1 2" key="1">
    <citation type="submission" date="2016-10" db="EMBL/GenBank/DDBJ databases">
        <authorList>
            <person name="de Groot N.N."/>
        </authorList>
    </citation>
    <scope>NUCLEOTIDE SEQUENCE [LARGE SCALE GENOMIC DNA]</scope>
    <source>
        <strain evidence="1 2">IBRC-M 10780</strain>
    </source>
</reference>
<gene>
    <name evidence="1" type="ORF">SAMN05216389_106148</name>
</gene>
<dbReference type="InterPro" id="IPR012347">
    <property type="entry name" value="Ferritin-like"/>
</dbReference>
<evidence type="ECO:0000313" key="1">
    <source>
        <dbReference type="EMBL" id="SET17050.1"/>
    </source>
</evidence>
<dbReference type="Proteomes" id="UP000198618">
    <property type="component" value="Unassembled WGS sequence"/>
</dbReference>
<dbReference type="RefSeq" id="WP_090868826.1">
    <property type="nucleotide sequence ID" value="NZ_FOHE01000006.1"/>
</dbReference>
<proteinExistence type="predicted"/>
<organism evidence="1 2">
    <name type="scientific">Oceanobacillus limi</name>
    <dbReference type="NCBI Taxonomy" id="930131"/>
    <lineage>
        <taxon>Bacteria</taxon>
        <taxon>Bacillati</taxon>
        <taxon>Bacillota</taxon>
        <taxon>Bacilli</taxon>
        <taxon>Bacillales</taxon>
        <taxon>Bacillaceae</taxon>
        <taxon>Oceanobacillus</taxon>
    </lineage>
</organism>
<protein>
    <recommendedName>
        <fullName evidence="3">DUF3231 family protein</fullName>
    </recommendedName>
</protein>
<accession>A0A1I0CC17</accession>
<dbReference type="InterPro" id="IPR021617">
    <property type="entry name" value="DUF3231"/>
</dbReference>
<dbReference type="OrthoDB" id="1675670at2"/>
<dbReference type="EMBL" id="FOHE01000006">
    <property type="protein sequence ID" value="SET17050.1"/>
    <property type="molecule type" value="Genomic_DNA"/>
</dbReference>
<dbReference type="Gene3D" id="1.20.1260.10">
    <property type="match status" value="2"/>
</dbReference>
<name>A0A1I0CC17_9BACI</name>
<dbReference type="AlphaFoldDB" id="A0A1I0CC17"/>
<sequence length="336" mass="38452">METEHPIRLTSAELSSLWSNYMFDSMSICVFTYFLEKVKDEDIQPIIQQAMNISIEHIDTIEQIFADEGIAIPIGFTEEDVNTEAPQLFLDTLFLHYIKHMAKGGMAMYGIILPNIIREDIREFFSNCLASTTELYNESTSLLLSKGIDIRPPYIPYQKDVSFVEKQNFLAGWFGEQRPYTGQEVMHLYANVQTNKLGEALSLGFAQVAKLKKVRSFMQRGKEIANKHTDIFANYLRDYDLPVPMTWDHEVLESTESPFSDKLMMYHISLLNGSGIGNYGSAISMSQRRDLITSYTRLTAEVGLYAEDGMNLMIDNGWLERPPHASDRGELIKHKR</sequence>
<dbReference type="Pfam" id="PF11553">
    <property type="entry name" value="DUF3231"/>
    <property type="match status" value="2"/>
</dbReference>
<dbReference type="STRING" id="930131.SAMN05216389_106148"/>
<evidence type="ECO:0000313" key="2">
    <source>
        <dbReference type="Proteomes" id="UP000198618"/>
    </source>
</evidence>
<evidence type="ECO:0008006" key="3">
    <source>
        <dbReference type="Google" id="ProtNLM"/>
    </source>
</evidence>
<keyword evidence="2" id="KW-1185">Reference proteome</keyword>